<feature type="compositionally biased region" description="Basic and acidic residues" evidence="1">
    <location>
        <begin position="66"/>
        <end position="81"/>
    </location>
</feature>
<organism evidence="4 5">
    <name type="scientific">Anatilimnocola aggregata</name>
    <dbReference type="NCBI Taxonomy" id="2528021"/>
    <lineage>
        <taxon>Bacteria</taxon>
        <taxon>Pseudomonadati</taxon>
        <taxon>Planctomycetota</taxon>
        <taxon>Planctomycetia</taxon>
        <taxon>Pirellulales</taxon>
        <taxon>Pirellulaceae</taxon>
        <taxon>Anatilimnocola</taxon>
    </lineage>
</organism>
<name>A0A517Y9V7_9BACT</name>
<feature type="compositionally biased region" description="Polar residues" evidence="1">
    <location>
        <begin position="82"/>
        <end position="95"/>
    </location>
</feature>
<reference evidence="4 5" key="1">
    <citation type="submission" date="2019-02" db="EMBL/GenBank/DDBJ databases">
        <title>Deep-cultivation of Planctomycetes and their phenomic and genomic characterization uncovers novel biology.</title>
        <authorList>
            <person name="Wiegand S."/>
            <person name="Jogler M."/>
            <person name="Boedeker C."/>
            <person name="Pinto D."/>
            <person name="Vollmers J."/>
            <person name="Rivas-Marin E."/>
            <person name="Kohn T."/>
            <person name="Peeters S.H."/>
            <person name="Heuer A."/>
            <person name="Rast P."/>
            <person name="Oberbeckmann S."/>
            <person name="Bunk B."/>
            <person name="Jeske O."/>
            <person name="Meyerdierks A."/>
            <person name="Storesund J.E."/>
            <person name="Kallscheuer N."/>
            <person name="Luecker S."/>
            <person name="Lage O.M."/>
            <person name="Pohl T."/>
            <person name="Merkel B.J."/>
            <person name="Hornburger P."/>
            <person name="Mueller R.-W."/>
            <person name="Bruemmer F."/>
            <person name="Labrenz M."/>
            <person name="Spormann A.M."/>
            <person name="Op den Camp H."/>
            <person name="Overmann J."/>
            <person name="Amann R."/>
            <person name="Jetten M.S.M."/>
            <person name="Mascher T."/>
            <person name="Medema M.H."/>
            <person name="Devos D.P."/>
            <person name="Kaster A.-K."/>
            <person name="Ovreas L."/>
            <person name="Rohde M."/>
            <person name="Galperin M.Y."/>
            <person name="Jogler C."/>
        </authorList>
    </citation>
    <scope>NUCLEOTIDE SEQUENCE [LARGE SCALE GENOMIC DNA]</scope>
    <source>
        <strain evidence="4 5">ETA_A8</strain>
    </source>
</reference>
<dbReference type="EMBL" id="CP036274">
    <property type="protein sequence ID" value="QDU27016.1"/>
    <property type="molecule type" value="Genomic_DNA"/>
</dbReference>
<evidence type="ECO:0000313" key="4">
    <source>
        <dbReference type="EMBL" id="QDU27016.1"/>
    </source>
</evidence>
<keyword evidence="2" id="KW-0732">Signal</keyword>
<evidence type="ECO:0000256" key="2">
    <source>
        <dbReference type="SAM" id="SignalP"/>
    </source>
</evidence>
<dbReference type="Proteomes" id="UP000315017">
    <property type="component" value="Chromosome"/>
</dbReference>
<feature type="compositionally biased region" description="Pro residues" evidence="1">
    <location>
        <begin position="25"/>
        <end position="37"/>
    </location>
</feature>
<protein>
    <submittedName>
        <fullName evidence="4">EF hand</fullName>
    </submittedName>
</protein>
<accession>A0A517Y9V7</accession>
<feature type="compositionally biased region" description="Low complexity" evidence="1">
    <location>
        <begin position="111"/>
        <end position="123"/>
    </location>
</feature>
<dbReference type="InterPro" id="IPR011992">
    <property type="entry name" value="EF-hand-dom_pair"/>
</dbReference>
<gene>
    <name evidence="4" type="ORF">ETAA8_21000</name>
</gene>
<sequence length="172" mass="18184" precursor="true">MKSLSLFLFSVCALSAATTFAQAPKGPPNPATNPVPNNPAQNPNGQFGQPFNPGAGAQNAAAVREAMMKRFDRNGDGRLDQQEQLAATKAMQQQGIRVPGAPNLVGPGKNAGPQAGPGLQAPQPQQPPAPKLNKREELLLKRFDKDGDGKLNNEEKAAARAELGQKNKTDKK</sequence>
<dbReference type="SUPFAM" id="SSF47473">
    <property type="entry name" value="EF-hand"/>
    <property type="match status" value="1"/>
</dbReference>
<feature type="compositionally biased region" description="Basic and acidic residues" evidence="1">
    <location>
        <begin position="133"/>
        <end position="172"/>
    </location>
</feature>
<dbReference type="RefSeq" id="WP_202921719.1">
    <property type="nucleotide sequence ID" value="NZ_CP036274.1"/>
</dbReference>
<evidence type="ECO:0000256" key="1">
    <source>
        <dbReference type="SAM" id="MobiDB-lite"/>
    </source>
</evidence>
<feature type="chain" id="PRO_5022204824" evidence="2">
    <location>
        <begin position="24"/>
        <end position="172"/>
    </location>
</feature>
<feature type="compositionally biased region" description="Low complexity" evidence="1">
    <location>
        <begin position="38"/>
        <end position="50"/>
    </location>
</feature>
<dbReference type="KEGG" id="aagg:ETAA8_21000"/>
<dbReference type="Pfam" id="PF13202">
    <property type="entry name" value="EF-hand_5"/>
    <property type="match status" value="2"/>
</dbReference>
<dbReference type="GO" id="GO:0005509">
    <property type="term" value="F:calcium ion binding"/>
    <property type="evidence" value="ECO:0007669"/>
    <property type="project" value="InterPro"/>
</dbReference>
<keyword evidence="5" id="KW-1185">Reference proteome</keyword>
<dbReference type="AlphaFoldDB" id="A0A517Y9V7"/>
<dbReference type="PROSITE" id="PS50222">
    <property type="entry name" value="EF_HAND_2"/>
    <property type="match status" value="1"/>
</dbReference>
<feature type="signal peptide" evidence="2">
    <location>
        <begin position="1"/>
        <end position="23"/>
    </location>
</feature>
<evidence type="ECO:0000259" key="3">
    <source>
        <dbReference type="PROSITE" id="PS50222"/>
    </source>
</evidence>
<feature type="domain" description="EF-hand" evidence="3">
    <location>
        <begin position="59"/>
        <end position="94"/>
    </location>
</feature>
<feature type="region of interest" description="Disordered" evidence="1">
    <location>
        <begin position="21"/>
        <end position="172"/>
    </location>
</feature>
<proteinExistence type="predicted"/>
<dbReference type="Gene3D" id="1.10.238.10">
    <property type="entry name" value="EF-hand"/>
    <property type="match status" value="1"/>
</dbReference>
<dbReference type="InterPro" id="IPR002048">
    <property type="entry name" value="EF_hand_dom"/>
</dbReference>
<evidence type="ECO:0000313" key="5">
    <source>
        <dbReference type="Proteomes" id="UP000315017"/>
    </source>
</evidence>